<evidence type="ECO:0000313" key="2">
    <source>
        <dbReference type="Proteomes" id="UP000239532"/>
    </source>
</evidence>
<comment type="caution">
    <text evidence="1">The sequence shown here is derived from an EMBL/GenBank/DDBJ whole genome shotgun (WGS) entry which is preliminary data.</text>
</comment>
<keyword evidence="2" id="KW-1185">Reference proteome</keyword>
<organism evidence="1 2">
    <name type="scientific">Nonlabens agnitus</name>
    <dbReference type="NCBI Taxonomy" id="870484"/>
    <lineage>
        <taxon>Bacteria</taxon>
        <taxon>Pseudomonadati</taxon>
        <taxon>Bacteroidota</taxon>
        <taxon>Flavobacteriia</taxon>
        <taxon>Flavobacteriales</taxon>
        <taxon>Flavobacteriaceae</taxon>
        <taxon>Nonlabens</taxon>
    </lineage>
</organism>
<sequence>MRLKLIYVLAFCVGITACKTQEKNDTTAQTPELEEMSRFAEAKIGVGDASTFQLAVTESSLLNAATKFIMESNDGNLVSYTYKIETIDGNRFLRLYREDGKITTIAIDYNSEKGAYYTGNTICTSSSSSKGCIPDGKACSKIENTDATGQCTKTSIAFYDDDLSKEG</sequence>
<accession>A0A2S9WVU5</accession>
<reference evidence="1 2" key="1">
    <citation type="submission" date="2016-11" db="EMBL/GenBank/DDBJ databases">
        <title>Trade-off between light-utilization and light-protection in marine flavobacteria.</title>
        <authorList>
            <person name="Kumagai Y."/>
        </authorList>
    </citation>
    <scope>NUCLEOTIDE SEQUENCE [LARGE SCALE GENOMIC DNA]</scope>
    <source>
        <strain evidence="1 2">JCM 17109</strain>
    </source>
</reference>
<dbReference type="PROSITE" id="PS51257">
    <property type="entry name" value="PROKAR_LIPOPROTEIN"/>
    <property type="match status" value="1"/>
</dbReference>
<dbReference type="Proteomes" id="UP000239532">
    <property type="component" value="Unassembled WGS sequence"/>
</dbReference>
<dbReference type="AlphaFoldDB" id="A0A2S9WVU5"/>
<dbReference type="RefSeq" id="WP_105983323.1">
    <property type="nucleotide sequence ID" value="NZ_MQUC01000003.1"/>
</dbReference>
<evidence type="ECO:0000313" key="1">
    <source>
        <dbReference type="EMBL" id="PRP67607.1"/>
    </source>
</evidence>
<gene>
    <name evidence="1" type="ORF">BST86_11135</name>
</gene>
<dbReference type="EMBL" id="MQUC01000003">
    <property type="protein sequence ID" value="PRP67607.1"/>
    <property type="molecule type" value="Genomic_DNA"/>
</dbReference>
<name>A0A2S9WVU5_9FLAO</name>
<protein>
    <recommendedName>
        <fullName evidence="3">Lipoprotein</fullName>
    </recommendedName>
</protein>
<evidence type="ECO:0008006" key="3">
    <source>
        <dbReference type="Google" id="ProtNLM"/>
    </source>
</evidence>
<proteinExistence type="predicted"/>